<evidence type="ECO:0000313" key="13">
    <source>
        <dbReference type="EMBL" id="PIT87644.1"/>
    </source>
</evidence>
<keyword evidence="1 9" id="KW-0479">Metal-binding</keyword>
<dbReference type="InterPro" id="IPR020588">
    <property type="entry name" value="RecA_ATP-bd"/>
</dbReference>
<keyword evidence="7 9" id="KW-0238">DNA-binding</keyword>
<organism evidence="13 14">
    <name type="scientific">Candidatus Magasanikbacteria bacterium CG10_big_fil_rev_8_21_14_0_10_40_10</name>
    <dbReference type="NCBI Taxonomy" id="1974648"/>
    <lineage>
        <taxon>Bacteria</taxon>
        <taxon>Candidatus Magasanikiibacteriota</taxon>
    </lineage>
</organism>
<dbReference type="PRINTS" id="PR01874">
    <property type="entry name" value="DNAREPAIRADA"/>
</dbReference>
<dbReference type="GO" id="GO:0140664">
    <property type="term" value="F:ATP-dependent DNA damage sensor activity"/>
    <property type="evidence" value="ECO:0007669"/>
    <property type="project" value="InterPro"/>
</dbReference>
<feature type="region of interest" description="Lon-protease-like" evidence="9">
    <location>
        <begin position="362"/>
        <end position="463"/>
    </location>
</feature>
<keyword evidence="3 9" id="KW-0227">DNA damage</keyword>
<evidence type="ECO:0000256" key="10">
    <source>
        <dbReference type="NCBIfam" id="TIGR00416"/>
    </source>
</evidence>
<evidence type="ECO:0000256" key="6">
    <source>
        <dbReference type="ARBA" id="ARBA00023016"/>
    </source>
</evidence>
<reference evidence="14" key="1">
    <citation type="submission" date="2017-09" db="EMBL/GenBank/DDBJ databases">
        <title>Depth-based differentiation of microbial function through sediment-hosted aquifers and enrichment of novel symbionts in the deep terrestrial subsurface.</title>
        <authorList>
            <person name="Probst A.J."/>
            <person name="Ladd B."/>
            <person name="Jarett J.K."/>
            <person name="Geller-Mcgrath D.E."/>
            <person name="Sieber C.M.K."/>
            <person name="Emerson J.B."/>
            <person name="Anantharaman K."/>
            <person name="Thomas B.C."/>
            <person name="Malmstrom R."/>
            <person name="Stieglmeier M."/>
            <person name="Klingl A."/>
            <person name="Woyke T."/>
            <person name="Ryan C.M."/>
            <person name="Banfield J.F."/>
        </authorList>
    </citation>
    <scope>NUCLEOTIDE SEQUENCE [LARGE SCALE GENOMIC DNA]</scope>
</reference>
<evidence type="ECO:0000256" key="2">
    <source>
        <dbReference type="ARBA" id="ARBA00022741"/>
    </source>
</evidence>
<keyword evidence="11" id="KW-0863">Zinc-finger</keyword>
<dbReference type="GO" id="GO:0008270">
    <property type="term" value="F:zinc ion binding"/>
    <property type="evidence" value="ECO:0007669"/>
    <property type="project" value="UniProtKB-KW"/>
</dbReference>
<dbReference type="SUPFAM" id="SSF54211">
    <property type="entry name" value="Ribosomal protein S5 domain 2-like"/>
    <property type="match status" value="1"/>
</dbReference>
<keyword evidence="4" id="KW-0378">Hydrolase</keyword>
<comment type="function">
    <text evidence="11">DNA-dependent ATPase involved in processing of recombination intermediates, plays a role in repairing DNA breaks. Stimulates the branch migration of RecA-mediated strand transfer reactions, allowing the 3' invading strand to extend heteroduplex DNA faster. Binds ssDNA in the presence of ADP but not other nucleotides, has ATPase activity that is stimulated by ssDNA and various branched DNA structures, but inhibited by SSB. Does not have RecA's homology-searching function.</text>
</comment>
<dbReference type="Proteomes" id="UP000231183">
    <property type="component" value="Unassembled WGS sequence"/>
</dbReference>
<dbReference type="GO" id="GO:0004176">
    <property type="term" value="F:ATP-dependent peptidase activity"/>
    <property type="evidence" value="ECO:0007669"/>
    <property type="project" value="InterPro"/>
</dbReference>
<evidence type="ECO:0000313" key="14">
    <source>
        <dbReference type="Proteomes" id="UP000231183"/>
    </source>
</evidence>
<keyword evidence="2 9" id="KW-0547">Nucleotide-binding</keyword>
<evidence type="ECO:0000256" key="4">
    <source>
        <dbReference type="ARBA" id="ARBA00022801"/>
    </source>
</evidence>
<dbReference type="InterPro" id="IPR008269">
    <property type="entry name" value="Lon_proteolytic"/>
</dbReference>
<dbReference type="SUPFAM" id="SSF52540">
    <property type="entry name" value="P-loop containing nucleoside triphosphate hydrolases"/>
    <property type="match status" value="1"/>
</dbReference>
<dbReference type="AlphaFoldDB" id="A0A2M6W4B2"/>
<gene>
    <name evidence="9" type="primary">radA</name>
    <name evidence="13" type="ORF">COU31_01685</name>
</gene>
<dbReference type="HAMAP" id="MF_01498">
    <property type="entry name" value="RadA_bact"/>
    <property type="match status" value="1"/>
</dbReference>
<evidence type="ECO:0000256" key="9">
    <source>
        <dbReference type="HAMAP-Rule" id="MF_01498"/>
    </source>
</evidence>
<dbReference type="GO" id="GO:0004252">
    <property type="term" value="F:serine-type endopeptidase activity"/>
    <property type="evidence" value="ECO:0007669"/>
    <property type="project" value="InterPro"/>
</dbReference>
<dbReference type="NCBIfam" id="TIGR00416">
    <property type="entry name" value="sms"/>
    <property type="match status" value="1"/>
</dbReference>
<dbReference type="GO" id="GO:0000725">
    <property type="term" value="P:recombinational repair"/>
    <property type="evidence" value="ECO:0007669"/>
    <property type="project" value="UniProtKB-UniRule"/>
</dbReference>
<sequence>MSKPPLLFTCTKCDAQFSKWNGRCLECGQWGTVKKTEISGAKFDPKSSADTGDKTAKYKSKAPTYAPLQTVSLNEITDQDTPRAKTKIDELDRVLGGGLVPGSLILLGGEPGIGKSTLALQIANLIPDSLYISGEESNRQIKLRADRLKIKSNSLRMANALNVENIISTLQKYPDTPLMIIDSIQTIKSDEAEGEAGSIGQIRACTAKLMTTAKSGQTAIIIIGQVTKDGAMAGPKALEHIVDTVLYLEGDRFHQFRILRAVKNRFGSTDESGIFTMEENGLQAVANPSLAFLAGREATASGSAITCLIEGTRPILLEIQALISKTNFGYAQRRASRFELNRLQMLIAVLSKRTGLNLDNHDIFLNVVGGINANEPAADMAVILAIASAARDKALPPNLAVFGEIGLNGEVRAVAQTKKRLQEAKKLGFEYVAIPAMSINDKITGLKIAPVKNVRELVEKMMH</sequence>
<feature type="binding site" evidence="9">
    <location>
        <begin position="109"/>
        <end position="116"/>
    </location>
    <ligand>
        <name>ATP</name>
        <dbReference type="ChEBI" id="CHEBI:30616"/>
    </ligand>
</feature>
<keyword evidence="6 9" id="KW-0346">Stress response</keyword>
<dbReference type="InterPro" id="IPR004504">
    <property type="entry name" value="DNA_repair_RadA"/>
</dbReference>
<dbReference type="EMBL" id="PFBX01000014">
    <property type="protein sequence ID" value="PIT87644.1"/>
    <property type="molecule type" value="Genomic_DNA"/>
</dbReference>
<evidence type="ECO:0000256" key="1">
    <source>
        <dbReference type="ARBA" id="ARBA00022723"/>
    </source>
</evidence>
<evidence type="ECO:0000256" key="5">
    <source>
        <dbReference type="ARBA" id="ARBA00022840"/>
    </source>
</evidence>
<keyword evidence="11" id="KW-0862">Zinc</keyword>
<protein>
    <recommendedName>
        <fullName evidence="9 10">DNA repair protein RadA</fullName>
    </recommendedName>
</protein>
<dbReference type="GO" id="GO:0005829">
    <property type="term" value="C:cytosol"/>
    <property type="evidence" value="ECO:0007669"/>
    <property type="project" value="TreeGrafter"/>
</dbReference>
<comment type="similarity">
    <text evidence="9 11">Belongs to the RecA family. RadA subfamily.</text>
</comment>
<dbReference type="InterPro" id="IPR027417">
    <property type="entry name" value="P-loop_NTPase"/>
</dbReference>
<evidence type="ECO:0000256" key="3">
    <source>
        <dbReference type="ARBA" id="ARBA00022763"/>
    </source>
</evidence>
<dbReference type="Pfam" id="PF06745">
    <property type="entry name" value="ATPase"/>
    <property type="match status" value="1"/>
</dbReference>
<evidence type="ECO:0000256" key="11">
    <source>
        <dbReference type="RuleBase" id="RU003555"/>
    </source>
</evidence>
<dbReference type="GO" id="GO:0005524">
    <property type="term" value="F:ATP binding"/>
    <property type="evidence" value="ECO:0007669"/>
    <property type="project" value="UniProtKB-UniRule"/>
</dbReference>
<keyword evidence="5 9" id="KW-0067">ATP-binding</keyword>
<dbReference type="CDD" id="cd01121">
    <property type="entry name" value="RadA_SMS_N"/>
    <property type="match status" value="1"/>
</dbReference>
<dbReference type="InterPro" id="IPR003593">
    <property type="entry name" value="AAA+_ATPase"/>
</dbReference>
<dbReference type="Gene3D" id="3.30.230.10">
    <property type="match status" value="1"/>
</dbReference>
<dbReference type="PANTHER" id="PTHR32472">
    <property type="entry name" value="DNA REPAIR PROTEIN RADA"/>
    <property type="match status" value="1"/>
</dbReference>
<dbReference type="InterPro" id="IPR014721">
    <property type="entry name" value="Ribsml_uS5_D2-typ_fold_subgr"/>
</dbReference>
<evidence type="ECO:0000256" key="7">
    <source>
        <dbReference type="ARBA" id="ARBA00023125"/>
    </source>
</evidence>
<feature type="short sequence motif" description="RadA KNRFG motif" evidence="9">
    <location>
        <begin position="263"/>
        <end position="267"/>
    </location>
</feature>
<evidence type="ECO:0000256" key="8">
    <source>
        <dbReference type="ARBA" id="ARBA00023204"/>
    </source>
</evidence>
<dbReference type="InterPro" id="IPR020568">
    <property type="entry name" value="Ribosomal_Su5_D2-typ_SF"/>
</dbReference>
<dbReference type="GO" id="GO:0006508">
    <property type="term" value="P:proteolysis"/>
    <property type="evidence" value="ECO:0007669"/>
    <property type="project" value="InterPro"/>
</dbReference>
<dbReference type="Gene3D" id="3.40.50.300">
    <property type="entry name" value="P-loop containing nucleotide triphosphate hydrolases"/>
    <property type="match status" value="1"/>
</dbReference>
<name>A0A2M6W4B2_9BACT</name>
<proteinExistence type="inferred from homology"/>
<comment type="caution">
    <text evidence="13">The sequence shown here is derived from an EMBL/GenBank/DDBJ whole genome shotgun (WGS) entry which is preliminary data.</text>
</comment>
<keyword evidence="8 9" id="KW-0234">DNA repair</keyword>
<comment type="domain">
    <text evidence="9">The middle region has homology to RecA with ATPase motifs including the RadA KNRFG motif, while the C-terminus is homologous to Lon protease.</text>
</comment>
<accession>A0A2M6W4B2</accession>
<dbReference type="FunFam" id="3.40.50.300:FF:000050">
    <property type="entry name" value="DNA repair protein RadA"/>
    <property type="match status" value="1"/>
</dbReference>
<comment type="function">
    <text evidence="9">Plays a role in repairing double-strand DNA breaks, probably involving stabilizing or processing branched DNA or blocked replication forks.</text>
</comment>
<dbReference type="SMART" id="SM00382">
    <property type="entry name" value="AAA"/>
    <property type="match status" value="1"/>
</dbReference>
<evidence type="ECO:0000259" key="12">
    <source>
        <dbReference type="PROSITE" id="PS50162"/>
    </source>
</evidence>
<dbReference type="GO" id="GO:0003684">
    <property type="term" value="F:damaged DNA binding"/>
    <property type="evidence" value="ECO:0007669"/>
    <property type="project" value="InterPro"/>
</dbReference>
<feature type="domain" description="RecA family profile 1" evidence="12">
    <location>
        <begin position="80"/>
        <end position="226"/>
    </location>
</feature>
<dbReference type="PROSITE" id="PS50162">
    <property type="entry name" value="RECA_2"/>
    <property type="match status" value="1"/>
</dbReference>
<dbReference type="InterPro" id="IPR014774">
    <property type="entry name" value="KaiC-like_dom"/>
</dbReference>
<dbReference type="Pfam" id="PF05362">
    <property type="entry name" value="Lon_C"/>
    <property type="match status" value="1"/>
</dbReference>
<dbReference type="PANTHER" id="PTHR32472:SF10">
    <property type="entry name" value="DNA REPAIR PROTEIN RADA-LIKE PROTEIN"/>
    <property type="match status" value="1"/>
</dbReference>